<dbReference type="EMBL" id="MT701590">
    <property type="protein sequence ID" value="QPB09196.1"/>
    <property type="molecule type" value="Genomic_DNA"/>
</dbReference>
<dbReference type="Proteomes" id="UP000662782">
    <property type="component" value="Segment"/>
</dbReference>
<sequence length="108" mass="12145">MNYHLFFVVGLTVCLIVFSVFDDYYTKRAIGLKGYVPFWAVAVIPGKSKLSLKLIKFKMACYVLVWIAWLVILSSPLPFLVALMMTILGLLSCIMLGSLLHNIAQSKK</sequence>
<keyword evidence="3" id="KW-1185">Reference proteome</keyword>
<protein>
    <submittedName>
        <fullName evidence="2">Uncharacterized protein</fullName>
    </submittedName>
</protein>
<evidence type="ECO:0000256" key="1">
    <source>
        <dbReference type="SAM" id="Phobius"/>
    </source>
</evidence>
<proteinExistence type="predicted"/>
<feature type="transmembrane region" description="Helical" evidence="1">
    <location>
        <begin position="79"/>
        <end position="100"/>
    </location>
</feature>
<keyword evidence="1" id="KW-0812">Transmembrane</keyword>
<gene>
    <name evidence="2" type="ORF">CPT_Miami_101</name>
</gene>
<evidence type="ECO:0000313" key="3">
    <source>
        <dbReference type="Proteomes" id="UP000662782"/>
    </source>
</evidence>
<reference evidence="2 3" key="1">
    <citation type="submission" date="2020-07" db="EMBL/GenBank/DDBJ databases">
        <title>Complete genome sequence of Klebsiella pneumoniae phage Miami.</title>
        <authorList>
            <person name="Mora D.A."/>
            <person name="Lessor L."/>
            <person name="Gill J."/>
            <person name="Liu M."/>
        </authorList>
    </citation>
    <scope>NUCLEOTIDE SEQUENCE [LARGE SCALE GENOMIC DNA]</scope>
</reference>
<name>A0A873WI96_9CAUD</name>
<organism evidence="2 3">
    <name type="scientific">Klebsiella phage Miami</name>
    <dbReference type="NCBI Taxonomy" id="2767581"/>
    <lineage>
        <taxon>Viruses</taxon>
        <taxon>Duplodnaviria</taxon>
        <taxon>Heunggongvirae</taxon>
        <taxon>Uroviricota</taxon>
        <taxon>Caudoviricetes</taxon>
        <taxon>Chimalliviridae</taxon>
        <taxon>Miamivirus</taxon>
        <taxon>Miamivirus miami</taxon>
    </lineage>
</organism>
<accession>A0A873WI96</accession>
<evidence type="ECO:0000313" key="2">
    <source>
        <dbReference type="EMBL" id="QPB09196.1"/>
    </source>
</evidence>
<keyword evidence="1" id="KW-1133">Transmembrane helix</keyword>
<keyword evidence="1" id="KW-0472">Membrane</keyword>
<feature type="transmembrane region" description="Helical" evidence="1">
    <location>
        <begin position="6"/>
        <end position="25"/>
    </location>
</feature>
<feature type="transmembrane region" description="Helical" evidence="1">
    <location>
        <begin position="55"/>
        <end position="73"/>
    </location>
</feature>